<proteinExistence type="predicted"/>
<dbReference type="EMBL" id="NMUH01004678">
    <property type="protein sequence ID" value="MQM10455.1"/>
    <property type="molecule type" value="Genomic_DNA"/>
</dbReference>
<sequence>MWMRVEDASFVVGIKGVKGEYREAGYTIHRRSRAAHAIETSWEQKNHGPSVDGRALMQAISQQARQGTPKKRE</sequence>
<accession>A0A843X0H8</accession>
<dbReference type="Proteomes" id="UP000652761">
    <property type="component" value="Unassembled WGS sequence"/>
</dbReference>
<protein>
    <submittedName>
        <fullName evidence="1">Uncharacterized protein</fullName>
    </submittedName>
</protein>
<name>A0A843X0H8_COLES</name>
<gene>
    <name evidence="1" type="ORF">Taro_043350</name>
</gene>
<dbReference type="AlphaFoldDB" id="A0A843X0H8"/>
<reference evidence="1" key="1">
    <citation type="submission" date="2017-07" db="EMBL/GenBank/DDBJ databases">
        <title>Taro Niue Genome Assembly and Annotation.</title>
        <authorList>
            <person name="Atibalentja N."/>
            <person name="Keating K."/>
            <person name="Fields C.J."/>
        </authorList>
    </citation>
    <scope>NUCLEOTIDE SEQUENCE</scope>
    <source>
        <strain evidence="1">Niue_2</strain>
        <tissue evidence="1">Leaf</tissue>
    </source>
</reference>
<keyword evidence="2" id="KW-1185">Reference proteome</keyword>
<comment type="caution">
    <text evidence="1">The sequence shown here is derived from an EMBL/GenBank/DDBJ whole genome shotgun (WGS) entry which is preliminary data.</text>
</comment>
<evidence type="ECO:0000313" key="2">
    <source>
        <dbReference type="Proteomes" id="UP000652761"/>
    </source>
</evidence>
<evidence type="ECO:0000313" key="1">
    <source>
        <dbReference type="EMBL" id="MQM10455.1"/>
    </source>
</evidence>
<organism evidence="1 2">
    <name type="scientific">Colocasia esculenta</name>
    <name type="common">Wild taro</name>
    <name type="synonym">Arum esculentum</name>
    <dbReference type="NCBI Taxonomy" id="4460"/>
    <lineage>
        <taxon>Eukaryota</taxon>
        <taxon>Viridiplantae</taxon>
        <taxon>Streptophyta</taxon>
        <taxon>Embryophyta</taxon>
        <taxon>Tracheophyta</taxon>
        <taxon>Spermatophyta</taxon>
        <taxon>Magnoliopsida</taxon>
        <taxon>Liliopsida</taxon>
        <taxon>Araceae</taxon>
        <taxon>Aroideae</taxon>
        <taxon>Colocasieae</taxon>
        <taxon>Colocasia</taxon>
    </lineage>
</organism>